<dbReference type="PANTHER" id="PTHR22835:SF515">
    <property type="entry name" value="ACETYLAJMALAN ESTERASE-LIKE"/>
    <property type="match status" value="1"/>
</dbReference>
<accession>A0AAV6K6K5</accession>
<keyword evidence="4" id="KW-1185">Reference proteome</keyword>
<dbReference type="Pfam" id="PF00657">
    <property type="entry name" value="Lipase_GDSL"/>
    <property type="match status" value="1"/>
</dbReference>
<dbReference type="InterPro" id="IPR001087">
    <property type="entry name" value="GDSL"/>
</dbReference>
<dbReference type="Proteomes" id="UP000823749">
    <property type="component" value="Chromosome 5"/>
</dbReference>
<comment type="caution">
    <text evidence="3">The sequence shown here is derived from an EMBL/GenBank/DDBJ whole genome shotgun (WGS) entry which is preliminary data.</text>
</comment>
<reference evidence="3" key="1">
    <citation type="submission" date="2020-08" db="EMBL/GenBank/DDBJ databases">
        <title>Plant Genome Project.</title>
        <authorList>
            <person name="Zhang R.-G."/>
        </authorList>
    </citation>
    <scope>NUCLEOTIDE SEQUENCE</scope>
    <source>
        <strain evidence="3">WSP0</strain>
        <tissue evidence="3">Leaf</tissue>
    </source>
</reference>
<protein>
    <recommendedName>
        <fullName evidence="5">Gdsl esteraselipase</fullName>
    </recommendedName>
</protein>
<evidence type="ECO:0000256" key="2">
    <source>
        <dbReference type="ARBA" id="ARBA00023180"/>
    </source>
</evidence>
<dbReference type="AlphaFoldDB" id="A0AAV6K6K5"/>
<evidence type="ECO:0000256" key="1">
    <source>
        <dbReference type="ARBA" id="ARBA00008668"/>
    </source>
</evidence>
<dbReference type="PANTHER" id="PTHR22835">
    <property type="entry name" value="ZINC FINGER FYVE DOMAIN CONTAINING PROTEIN"/>
    <property type="match status" value="1"/>
</dbReference>
<dbReference type="InterPro" id="IPR036514">
    <property type="entry name" value="SGNH_hydro_sf"/>
</dbReference>
<gene>
    <name evidence="3" type="ORF">RHGRI_013716</name>
</gene>
<evidence type="ECO:0008006" key="5">
    <source>
        <dbReference type="Google" id="ProtNLM"/>
    </source>
</evidence>
<organism evidence="3 4">
    <name type="scientific">Rhododendron griersonianum</name>
    <dbReference type="NCBI Taxonomy" id="479676"/>
    <lineage>
        <taxon>Eukaryota</taxon>
        <taxon>Viridiplantae</taxon>
        <taxon>Streptophyta</taxon>
        <taxon>Embryophyta</taxon>
        <taxon>Tracheophyta</taxon>
        <taxon>Spermatophyta</taxon>
        <taxon>Magnoliopsida</taxon>
        <taxon>eudicotyledons</taxon>
        <taxon>Gunneridae</taxon>
        <taxon>Pentapetalae</taxon>
        <taxon>asterids</taxon>
        <taxon>Ericales</taxon>
        <taxon>Ericaceae</taxon>
        <taxon>Ericoideae</taxon>
        <taxon>Rhodoreae</taxon>
        <taxon>Rhododendron</taxon>
    </lineage>
</organism>
<evidence type="ECO:0000313" key="4">
    <source>
        <dbReference type="Proteomes" id="UP000823749"/>
    </source>
</evidence>
<comment type="similarity">
    <text evidence="1">Belongs to the 'GDSL' lipolytic enzyme family.</text>
</comment>
<dbReference type="Gene3D" id="3.40.50.1110">
    <property type="entry name" value="SGNH hydrolase"/>
    <property type="match status" value="1"/>
</dbReference>
<name>A0AAV6K6K5_9ERIC</name>
<proteinExistence type="inferred from homology"/>
<keyword evidence="2" id="KW-0325">Glycoprotein</keyword>
<dbReference type="GO" id="GO:0016788">
    <property type="term" value="F:hydrolase activity, acting on ester bonds"/>
    <property type="evidence" value="ECO:0007669"/>
    <property type="project" value="InterPro"/>
</dbReference>
<evidence type="ECO:0000313" key="3">
    <source>
        <dbReference type="EMBL" id="KAG5548110.1"/>
    </source>
</evidence>
<dbReference type="EMBL" id="JACTNZ010000005">
    <property type="protein sequence ID" value="KAG5548110.1"/>
    <property type="molecule type" value="Genomic_DNA"/>
</dbReference>
<sequence length="155" mass="18110">MGCLPGYLTLFRNKDQMHYDSNNCQRGLNTFTMLHNNHLQQALMELRLEFPHVQIVYGDYYKAFMALLRNRVLLGFRKETQMKACCGFGGPYNFHPAMMCGNRGIKVCSNPTEYIQWDGFQLTQEALKHIVEAFMSGRGYVYPEFKFPEVMHCKM</sequence>